<feature type="non-terminal residue" evidence="1">
    <location>
        <position position="1"/>
    </location>
</feature>
<proteinExistence type="predicted"/>
<sequence length="68" mass="8237">FDDSIMIFVYDYFDKKIEQKDNDEKNMECMYLELFRLNLILLQRNYYSEPEKCSFIGLVAQSFVPTFS</sequence>
<keyword evidence="2" id="KW-1185">Reference proteome</keyword>
<evidence type="ECO:0000313" key="2">
    <source>
        <dbReference type="Proteomes" id="UP000789702"/>
    </source>
</evidence>
<evidence type="ECO:0000313" key="1">
    <source>
        <dbReference type="EMBL" id="CAG8772428.1"/>
    </source>
</evidence>
<protein>
    <submittedName>
        <fullName evidence="1">5476_t:CDS:1</fullName>
    </submittedName>
</protein>
<gene>
    <name evidence="1" type="ORF">DHETER_LOCUS15914</name>
</gene>
<name>A0ACA9R0U6_9GLOM</name>
<organism evidence="1 2">
    <name type="scientific">Dentiscutata heterogama</name>
    <dbReference type="NCBI Taxonomy" id="1316150"/>
    <lineage>
        <taxon>Eukaryota</taxon>
        <taxon>Fungi</taxon>
        <taxon>Fungi incertae sedis</taxon>
        <taxon>Mucoromycota</taxon>
        <taxon>Glomeromycotina</taxon>
        <taxon>Glomeromycetes</taxon>
        <taxon>Diversisporales</taxon>
        <taxon>Gigasporaceae</taxon>
        <taxon>Dentiscutata</taxon>
    </lineage>
</organism>
<accession>A0ACA9R0U6</accession>
<reference evidence="1" key="1">
    <citation type="submission" date="2021-06" db="EMBL/GenBank/DDBJ databases">
        <authorList>
            <person name="Kallberg Y."/>
            <person name="Tangrot J."/>
            <person name="Rosling A."/>
        </authorList>
    </citation>
    <scope>NUCLEOTIDE SEQUENCE</scope>
    <source>
        <strain evidence="1">IL203A</strain>
    </source>
</reference>
<dbReference type="Proteomes" id="UP000789702">
    <property type="component" value="Unassembled WGS sequence"/>
</dbReference>
<feature type="non-terminal residue" evidence="1">
    <location>
        <position position="68"/>
    </location>
</feature>
<dbReference type="EMBL" id="CAJVPU010057668">
    <property type="protein sequence ID" value="CAG8772428.1"/>
    <property type="molecule type" value="Genomic_DNA"/>
</dbReference>
<comment type="caution">
    <text evidence="1">The sequence shown here is derived from an EMBL/GenBank/DDBJ whole genome shotgun (WGS) entry which is preliminary data.</text>
</comment>